<proteinExistence type="predicted"/>
<evidence type="ECO:0000313" key="4">
    <source>
        <dbReference type="Proteomes" id="UP001175227"/>
    </source>
</evidence>
<name>A0AA39U3K8_9AGAR</name>
<dbReference type="PANTHER" id="PTHR33840">
    <property type="match status" value="1"/>
</dbReference>
<evidence type="ECO:0000256" key="1">
    <source>
        <dbReference type="SAM" id="MobiDB-lite"/>
    </source>
</evidence>
<sequence length="467" mass="52596">MHSQINVPPEVNEQPTMSLLLSEESPKPIPSTTIIPQTTSTTETSARNSSSTSNRTTTPAPAPSNANSSQFSTCSPKRKCECGCLNTCSCSCPCRDHCICPPRDHTCNETCKKIPCEYKCSGTCGERKNFRNLVVCLDGTSNKFGHFNTNVVELHGRIRKDGDGIQQLTFYSSGIGTHVPSGKHSLGNWLHNAVDMAIAWNFRDIVEKAYRWLADNYKPEDRIYLFGKLFPAVGFSRGAYQVRALAGMVERLGLLFAGNTDLIPGAYELYRNKHRGRKIRDETEADAFAANFKRTFSREVKVHFIGAWDTVSAVGLIHQRPLPLTMSASHVCFFRQGLALDERRVKFLPEYLTDGQIASSHCENSRSNITTNVKEVWFVGSHSDIFDLTSIPLSWMKHEASEAGLHFVEREAIGKWKWDHLSNDEPTRSLHGYWWIPEYFPMKMSVYSGKEISTIRYLKFLVGYQVA</sequence>
<keyword evidence="4" id="KW-1185">Reference proteome</keyword>
<reference evidence="3" key="1">
    <citation type="submission" date="2023-06" db="EMBL/GenBank/DDBJ databases">
        <authorList>
            <consortium name="Lawrence Berkeley National Laboratory"/>
            <person name="Ahrendt S."/>
            <person name="Sahu N."/>
            <person name="Indic B."/>
            <person name="Wong-Bajracharya J."/>
            <person name="Merenyi Z."/>
            <person name="Ke H.-M."/>
            <person name="Monk M."/>
            <person name="Kocsube S."/>
            <person name="Drula E."/>
            <person name="Lipzen A."/>
            <person name="Balint B."/>
            <person name="Henrissat B."/>
            <person name="Andreopoulos B."/>
            <person name="Martin F.M."/>
            <person name="Harder C.B."/>
            <person name="Rigling D."/>
            <person name="Ford K.L."/>
            <person name="Foster G.D."/>
            <person name="Pangilinan J."/>
            <person name="Papanicolaou A."/>
            <person name="Barry K."/>
            <person name="LaButti K."/>
            <person name="Viragh M."/>
            <person name="Koriabine M."/>
            <person name="Yan M."/>
            <person name="Riley R."/>
            <person name="Champramary S."/>
            <person name="Plett K.L."/>
            <person name="Tsai I.J."/>
            <person name="Slot J."/>
            <person name="Sipos G."/>
            <person name="Plett J."/>
            <person name="Nagy L.G."/>
            <person name="Grigoriev I.V."/>
        </authorList>
    </citation>
    <scope>NUCLEOTIDE SEQUENCE</scope>
    <source>
        <strain evidence="3">ICMP 16352</strain>
    </source>
</reference>
<gene>
    <name evidence="3" type="ORF">IW261DRAFT_1404201</name>
</gene>
<dbReference type="InterPro" id="IPR018712">
    <property type="entry name" value="Tle1-like_cat"/>
</dbReference>
<evidence type="ECO:0000313" key="3">
    <source>
        <dbReference type="EMBL" id="KAK0473608.1"/>
    </source>
</evidence>
<organism evidence="3 4">
    <name type="scientific">Armillaria novae-zelandiae</name>
    <dbReference type="NCBI Taxonomy" id="153914"/>
    <lineage>
        <taxon>Eukaryota</taxon>
        <taxon>Fungi</taxon>
        <taxon>Dikarya</taxon>
        <taxon>Basidiomycota</taxon>
        <taxon>Agaricomycotina</taxon>
        <taxon>Agaricomycetes</taxon>
        <taxon>Agaricomycetidae</taxon>
        <taxon>Agaricales</taxon>
        <taxon>Marasmiineae</taxon>
        <taxon>Physalacriaceae</taxon>
        <taxon>Armillaria</taxon>
    </lineage>
</organism>
<dbReference type="PANTHER" id="PTHR33840:SF2">
    <property type="entry name" value="TLE1 PHOSPHOLIPASE DOMAIN-CONTAINING PROTEIN"/>
    <property type="match status" value="1"/>
</dbReference>
<feature type="compositionally biased region" description="Low complexity" evidence="1">
    <location>
        <begin position="30"/>
        <end position="69"/>
    </location>
</feature>
<accession>A0AA39U3K8</accession>
<dbReference type="Pfam" id="PF09994">
    <property type="entry name" value="T6SS_Tle1-like_cat"/>
    <property type="match status" value="1"/>
</dbReference>
<evidence type="ECO:0000259" key="2">
    <source>
        <dbReference type="Pfam" id="PF09994"/>
    </source>
</evidence>
<feature type="domain" description="T6SS Phospholipase effector Tle1-like catalytic" evidence="2">
    <location>
        <begin position="131"/>
        <end position="398"/>
    </location>
</feature>
<dbReference type="AlphaFoldDB" id="A0AA39U3K8"/>
<feature type="region of interest" description="Disordered" evidence="1">
    <location>
        <begin position="1"/>
        <end position="74"/>
    </location>
</feature>
<dbReference type="Proteomes" id="UP001175227">
    <property type="component" value="Unassembled WGS sequence"/>
</dbReference>
<protein>
    <recommendedName>
        <fullName evidence="2">T6SS Phospholipase effector Tle1-like catalytic domain-containing protein</fullName>
    </recommendedName>
</protein>
<comment type="caution">
    <text evidence="3">The sequence shown here is derived from an EMBL/GenBank/DDBJ whole genome shotgun (WGS) entry which is preliminary data.</text>
</comment>
<dbReference type="EMBL" id="JAUEPR010000032">
    <property type="protein sequence ID" value="KAK0473608.1"/>
    <property type="molecule type" value="Genomic_DNA"/>
</dbReference>